<dbReference type="InterPro" id="IPR032307">
    <property type="entry name" value="PepSY_TM-like_2"/>
</dbReference>
<accession>A0A8A4TKW4</accession>
<feature type="transmembrane region" description="Helical" evidence="1">
    <location>
        <begin position="35"/>
        <end position="57"/>
    </location>
</feature>
<keyword evidence="1" id="KW-0812">Transmembrane</keyword>
<dbReference type="EMBL" id="CP071793">
    <property type="protein sequence ID" value="QTD50649.1"/>
    <property type="molecule type" value="Genomic_DNA"/>
</dbReference>
<gene>
    <name evidence="2" type="ORF">J3U87_34115</name>
</gene>
<proteinExistence type="predicted"/>
<keyword evidence="3" id="KW-1185">Reference proteome</keyword>
<dbReference type="PANTHER" id="PTHR40115">
    <property type="entry name" value="INNER MEMBRANE PROTEIN WITH PEPSY TM HELIX"/>
    <property type="match status" value="1"/>
</dbReference>
<evidence type="ECO:0000313" key="2">
    <source>
        <dbReference type="EMBL" id="QTD50649.1"/>
    </source>
</evidence>
<dbReference type="Proteomes" id="UP000663929">
    <property type="component" value="Chromosome"/>
</dbReference>
<reference evidence="2" key="1">
    <citation type="submission" date="2021-03" db="EMBL/GenBank/DDBJ databases">
        <title>Acanthopleuribacteraceae sp. M133.</title>
        <authorList>
            <person name="Wang G."/>
        </authorList>
    </citation>
    <scope>NUCLEOTIDE SEQUENCE</scope>
    <source>
        <strain evidence="2">M133</strain>
    </source>
</reference>
<evidence type="ECO:0000256" key="1">
    <source>
        <dbReference type="SAM" id="Phobius"/>
    </source>
</evidence>
<name>A0A8A4TKW4_SULCO</name>
<dbReference type="Pfam" id="PF16357">
    <property type="entry name" value="PepSY_TM_like_2"/>
    <property type="match status" value="1"/>
</dbReference>
<keyword evidence="1" id="KW-1133">Transmembrane helix</keyword>
<feature type="transmembrane region" description="Helical" evidence="1">
    <location>
        <begin position="168"/>
        <end position="191"/>
    </location>
</feature>
<dbReference type="AlphaFoldDB" id="A0A8A4TKW4"/>
<dbReference type="KEGG" id="scor:J3U87_34115"/>
<dbReference type="PANTHER" id="PTHR40115:SF1">
    <property type="entry name" value="INNER MEMBRANE PROTEIN WITH PEPSY TM HELIX"/>
    <property type="match status" value="1"/>
</dbReference>
<organism evidence="2 3">
    <name type="scientific">Sulfidibacter corallicola</name>
    <dbReference type="NCBI Taxonomy" id="2818388"/>
    <lineage>
        <taxon>Bacteria</taxon>
        <taxon>Pseudomonadati</taxon>
        <taxon>Acidobacteriota</taxon>
        <taxon>Holophagae</taxon>
        <taxon>Acanthopleuribacterales</taxon>
        <taxon>Acanthopleuribacteraceae</taxon>
        <taxon>Sulfidibacter</taxon>
    </lineage>
</organism>
<feature type="transmembrane region" description="Helical" evidence="1">
    <location>
        <begin position="198"/>
        <end position="218"/>
    </location>
</feature>
<keyword evidence="1" id="KW-0472">Membrane</keyword>
<evidence type="ECO:0000313" key="3">
    <source>
        <dbReference type="Proteomes" id="UP000663929"/>
    </source>
</evidence>
<sequence>MSDLPRPRGARKTSTFWGWTKSAQGRRLFTACRWIHVYISTVMFSLLLFFCVTGLLLNHLSWFDSKGAHRLERHELPAALRQAVRDTENPPLGRVERMIEEVTGLKNPRKVNLDVQLGEWTFDYPLPAGYAFITIFLEDGVMEAEFQEGTLVGVLNDLHKGRHTGAQWSWVIDLSAILIGLSALTGLVILLQQAKWRLSGLVLVVAGTVSPWLIYILWVPSAS</sequence>
<dbReference type="RefSeq" id="WP_237380521.1">
    <property type="nucleotide sequence ID" value="NZ_CP071793.1"/>
</dbReference>
<protein>
    <submittedName>
        <fullName evidence="2">PepSY-associated TM helix domain-containing protein</fullName>
    </submittedName>
</protein>